<evidence type="ECO:0000259" key="1">
    <source>
        <dbReference type="PROSITE" id="PS50902"/>
    </source>
</evidence>
<dbReference type="GO" id="GO:0016651">
    <property type="term" value="F:oxidoreductase activity, acting on NAD(P)H"/>
    <property type="evidence" value="ECO:0007669"/>
    <property type="project" value="UniProtKB-ARBA"/>
</dbReference>
<name>A0A510TVD1_9LACO</name>
<evidence type="ECO:0000313" key="3">
    <source>
        <dbReference type="EMBL" id="QFR22782.1"/>
    </source>
</evidence>
<dbReference type="AlphaFoldDB" id="A0A510TVD1"/>
<dbReference type="EMBL" id="CP045143">
    <property type="protein sequence ID" value="QFR22782.1"/>
    <property type="molecule type" value="Genomic_DNA"/>
</dbReference>
<accession>A0A510TVD1</accession>
<dbReference type="RefSeq" id="WP_063516410.1">
    <property type="nucleotide sequence ID" value="NZ_BJTX01000009.1"/>
</dbReference>
<proteinExistence type="predicted"/>
<dbReference type="KEGG" id="lhb:D1010_04610"/>
<evidence type="ECO:0000313" key="2">
    <source>
        <dbReference type="EMBL" id="MEE6716940.1"/>
    </source>
</evidence>
<dbReference type="Pfam" id="PF12682">
    <property type="entry name" value="Flavodoxin_4"/>
    <property type="match status" value="1"/>
</dbReference>
<dbReference type="GO" id="GO:0010181">
    <property type="term" value="F:FMN binding"/>
    <property type="evidence" value="ECO:0007669"/>
    <property type="project" value="InterPro"/>
</dbReference>
<dbReference type="PANTHER" id="PTHR39201">
    <property type="entry name" value="EXPORTED PROTEIN-RELATED"/>
    <property type="match status" value="1"/>
</dbReference>
<sequence>MANKALIVYFSLSGSTEQVADLLAKISNGTVHPIQVVTPFPEDMYKTNDIAEAQREDHTYPELSGKLPNVADYRIILLGGPVWNGHPATPLLRFLQDVNLGSVPVAPFFTYATDPGDYAKEIDRLLGANSLAALGMADAVVAKTSKATAELQKWWDTVRPR</sequence>
<dbReference type="GeneID" id="78508379"/>
<dbReference type="Gene3D" id="3.40.50.360">
    <property type="match status" value="1"/>
</dbReference>
<keyword evidence="5" id="KW-1185">Reference proteome</keyword>
<organism evidence="3 4">
    <name type="scientific">Schleiferilactobacillus harbinensis</name>
    <dbReference type="NCBI Taxonomy" id="304207"/>
    <lineage>
        <taxon>Bacteria</taxon>
        <taxon>Bacillati</taxon>
        <taxon>Bacillota</taxon>
        <taxon>Bacilli</taxon>
        <taxon>Lactobacillales</taxon>
        <taxon>Lactobacillaceae</taxon>
        <taxon>Schleiferilactobacillus</taxon>
    </lineage>
</organism>
<dbReference type="EMBL" id="JAQSGK010000057">
    <property type="protein sequence ID" value="MEE6716940.1"/>
    <property type="molecule type" value="Genomic_DNA"/>
</dbReference>
<gene>
    <name evidence="3" type="ORF">D1010_04610</name>
    <name evidence="2" type="ORF">PS435_13875</name>
</gene>
<dbReference type="InterPro" id="IPR001226">
    <property type="entry name" value="Flavodoxin_CS"/>
</dbReference>
<dbReference type="PANTHER" id="PTHR39201:SF1">
    <property type="entry name" value="FLAVODOXIN-LIKE DOMAIN-CONTAINING PROTEIN"/>
    <property type="match status" value="1"/>
</dbReference>
<dbReference type="PROSITE" id="PS00201">
    <property type="entry name" value="FLAVODOXIN"/>
    <property type="match status" value="1"/>
</dbReference>
<evidence type="ECO:0000313" key="4">
    <source>
        <dbReference type="Proteomes" id="UP000326779"/>
    </source>
</evidence>
<dbReference type="InterPro" id="IPR029039">
    <property type="entry name" value="Flavoprotein-like_sf"/>
</dbReference>
<feature type="domain" description="Flavodoxin-like" evidence="1">
    <location>
        <begin position="5"/>
        <end position="159"/>
    </location>
</feature>
<protein>
    <submittedName>
        <fullName evidence="2">Flavodoxin</fullName>
    </submittedName>
</protein>
<reference evidence="3 4" key="1">
    <citation type="submission" date="2019-10" db="EMBL/GenBank/DDBJ databases">
        <title>The completed genome of Lactobacillus harbinensis M1.</title>
        <authorList>
            <person name="Zheng Y."/>
        </authorList>
    </citation>
    <scope>NUCLEOTIDE SEQUENCE [LARGE SCALE GENOMIC DNA]</scope>
    <source>
        <strain evidence="3 4">M1</strain>
    </source>
</reference>
<dbReference type="GO" id="GO:0009055">
    <property type="term" value="F:electron transfer activity"/>
    <property type="evidence" value="ECO:0007669"/>
    <property type="project" value="InterPro"/>
</dbReference>
<dbReference type="Proteomes" id="UP001330016">
    <property type="component" value="Unassembled WGS sequence"/>
</dbReference>
<reference evidence="2 5" key="2">
    <citation type="submission" date="2023-02" db="EMBL/GenBank/DDBJ databases">
        <title>The predominant lactic acid bacteria and yeasts involved in the spontaneous fermentation of millet during the production of the traditional porridge Hausa koko in Ghana.</title>
        <authorList>
            <person name="Atter A."/>
            <person name="Diaz M."/>
        </authorList>
    </citation>
    <scope>NUCLEOTIDE SEQUENCE [LARGE SCALE GENOMIC DNA]</scope>
    <source>
        <strain evidence="2 5">FI11640</strain>
    </source>
</reference>
<dbReference type="PROSITE" id="PS50902">
    <property type="entry name" value="FLAVODOXIN_LIKE"/>
    <property type="match status" value="1"/>
</dbReference>
<evidence type="ECO:0000313" key="5">
    <source>
        <dbReference type="Proteomes" id="UP001330016"/>
    </source>
</evidence>
<dbReference type="InterPro" id="IPR008254">
    <property type="entry name" value="Flavodoxin/NO_synth"/>
</dbReference>
<dbReference type="SUPFAM" id="SSF52218">
    <property type="entry name" value="Flavoproteins"/>
    <property type="match status" value="1"/>
</dbReference>
<dbReference type="Proteomes" id="UP000326779">
    <property type="component" value="Chromosome"/>
</dbReference>